<name>A0A4Y5TPR4_9CAUD</name>
<organism evidence="2 3">
    <name type="scientific">Serratia phage Moabite</name>
    <dbReference type="NCBI Taxonomy" id="2587814"/>
    <lineage>
        <taxon>Viruses</taxon>
        <taxon>Duplodnaviria</taxon>
        <taxon>Heunggongvirae</taxon>
        <taxon>Uroviricota</taxon>
        <taxon>Caudoviricetes</taxon>
        <taxon>Chimalliviridae</taxon>
        <taxon>Moabitevirus</taxon>
        <taxon>Moabitevirus moabite</taxon>
    </lineage>
</organism>
<sequence>MKFEIDKGLLQFLYADDTGTYAVVGAPGKRDFSLNLRSGVYKQVSFAEFGSKPKDGDKIYFDANGTFVTLVKKAKSTEKVNEGKGGMGKGSKTFREHCF</sequence>
<keyword evidence="3" id="KW-1185">Reference proteome</keyword>
<dbReference type="EMBL" id="MK994515">
    <property type="protein sequence ID" value="QDB71346.1"/>
    <property type="molecule type" value="Genomic_DNA"/>
</dbReference>
<evidence type="ECO:0000313" key="2">
    <source>
        <dbReference type="EMBL" id="QDB71346.1"/>
    </source>
</evidence>
<accession>A0A4Y5TPR4</accession>
<gene>
    <name evidence="2" type="ORF">CPT_Moabite_316</name>
</gene>
<evidence type="ECO:0000313" key="3">
    <source>
        <dbReference type="Proteomes" id="UP000319063"/>
    </source>
</evidence>
<protein>
    <submittedName>
        <fullName evidence="2">Uncharacterized protein</fullName>
    </submittedName>
</protein>
<reference evidence="3" key="1">
    <citation type="submission" date="2019-05" db="EMBL/GenBank/DDBJ databases">
        <title>Complete Genome Sequence of Serratia marcescens Myophage Moabite.</title>
        <authorList>
            <person name="Price L."/>
            <person name="Rohren M."/>
            <person name="Newkirk H."/>
            <person name="Liu M."/>
            <person name="Ramsey J."/>
        </authorList>
    </citation>
    <scope>NUCLEOTIDE SEQUENCE [LARGE SCALE GENOMIC DNA]</scope>
</reference>
<feature type="region of interest" description="Disordered" evidence="1">
    <location>
        <begin position="80"/>
        <end position="99"/>
    </location>
</feature>
<dbReference type="Proteomes" id="UP000319063">
    <property type="component" value="Segment"/>
</dbReference>
<evidence type="ECO:0000256" key="1">
    <source>
        <dbReference type="SAM" id="MobiDB-lite"/>
    </source>
</evidence>
<proteinExistence type="predicted"/>